<evidence type="ECO:0000259" key="6">
    <source>
        <dbReference type="SMART" id="SM00822"/>
    </source>
</evidence>
<dbReference type="InterPro" id="IPR057326">
    <property type="entry name" value="KR_dom"/>
</dbReference>
<dbReference type="CDD" id="cd05362">
    <property type="entry name" value="THN_reductase-like_SDR_c"/>
    <property type="match status" value="1"/>
</dbReference>
<comment type="catalytic activity">
    <reaction evidence="3">
        <text>21-O-acetyl-isomeliandiol + A = (21S)-21-acetoxyl-apo-melianone + AH2</text>
        <dbReference type="Rhea" id="RHEA:80307"/>
        <dbReference type="ChEBI" id="CHEBI:13193"/>
        <dbReference type="ChEBI" id="CHEBI:17499"/>
        <dbReference type="ChEBI" id="CHEBI:231455"/>
        <dbReference type="ChEBI" id="CHEBI:231456"/>
    </reaction>
    <physiologicalReaction direction="left-to-right" evidence="3">
        <dbReference type="Rhea" id="RHEA:80308"/>
    </physiologicalReaction>
</comment>
<dbReference type="PROSITE" id="PS00061">
    <property type="entry name" value="ADH_SHORT"/>
    <property type="match status" value="1"/>
</dbReference>
<dbReference type="PANTHER" id="PTHR48107">
    <property type="entry name" value="NADPH-DEPENDENT ALDEHYDE REDUCTASE-LIKE PROTEIN, CHLOROPLASTIC-RELATED"/>
    <property type="match status" value="1"/>
</dbReference>
<evidence type="ECO:0000256" key="5">
    <source>
        <dbReference type="ARBA" id="ARBA00079187"/>
    </source>
</evidence>
<reference evidence="7" key="1">
    <citation type="journal article" date="2023" name="Plant J.">
        <title>Genome sequences and population genomics provide insights into the demographic history, inbreeding, and mutation load of two 'living fossil' tree species of Dipteronia.</title>
        <authorList>
            <person name="Feng Y."/>
            <person name="Comes H.P."/>
            <person name="Chen J."/>
            <person name="Zhu S."/>
            <person name="Lu R."/>
            <person name="Zhang X."/>
            <person name="Li P."/>
            <person name="Qiu J."/>
            <person name="Olsen K.M."/>
            <person name="Qiu Y."/>
        </authorList>
    </citation>
    <scope>NUCLEOTIDE SEQUENCE</scope>
    <source>
        <strain evidence="7">NBL</strain>
    </source>
</reference>
<dbReference type="InterPro" id="IPR020904">
    <property type="entry name" value="Sc_DH/Rdtase_CS"/>
</dbReference>
<dbReference type="PRINTS" id="PR00081">
    <property type="entry name" value="GDHRDH"/>
</dbReference>
<dbReference type="Gene3D" id="3.40.50.720">
    <property type="entry name" value="NAD(P)-binding Rossmann-like Domain"/>
    <property type="match status" value="2"/>
</dbReference>
<dbReference type="PRINTS" id="PR00080">
    <property type="entry name" value="SDRFAMILY"/>
</dbReference>
<dbReference type="InterPro" id="IPR036291">
    <property type="entry name" value="NAD(P)-bd_dom_sf"/>
</dbReference>
<dbReference type="AlphaFoldDB" id="A0AAE0DYT9"/>
<evidence type="ECO:0000313" key="8">
    <source>
        <dbReference type="Proteomes" id="UP001281410"/>
    </source>
</evidence>
<feature type="domain" description="Ketoreductase" evidence="6">
    <location>
        <begin position="236"/>
        <end position="425"/>
    </location>
</feature>
<dbReference type="PANTHER" id="PTHR48107:SF29">
    <property type="entry name" value="ENOYL-(ACYL CARRIER) REDUCTASE"/>
    <property type="match status" value="1"/>
</dbReference>
<comment type="caution">
    <text evidence="7">The sequence shown here is derived from an EMBL/GenBank/DDBJ whole genome shotgun (WGS) entry which is preliminary data.</text>
</comment>
<evidence type="ECO:0000313" key="7">
    <source>
        <dbReference type="EMBL" id="KAK3198010.1"/>
    </source>
</evidence>
<name>A0AAE0DYT9_9ROSI</name>
<dbReference type="SMART" id="SM00822">
    <property type="entry name" value="PKS_KR"/>
    <property type="match status" value="1"/>
</dbReference>
<dbReference type="GO" id="GO:0016614">
    <property type="term" value="F:oxidoreductase activity, acting on CH-OH group of donors"/>
    <property type="evidence" value="ECO:0007669"/>
    <property type="project" value="UniProtKB-ARBA"/>
</dbReference>
<keyword evidence="8" id="KW-1185">Reference proteome</keyword>
<dbReference type="Proteomes" id="UP001281410">
    <property type="component" value="Unassembled WGS sequence"/>
</dbReference>
<evidence type="ECO:0000256" key="3">
    <source>
        <dbReference type="ARBA" id="ARBA00052082"/>
    </source>
</evidence>
<sequence>MAATSVNPGVESLPLKDRVAIVTGRSRSRRINSSASPDTTTPRAVTVQADVSDPAQVKFLFDSAERAFDSPIHVLVNSAGVPDPKYPSIPNTSLEDFDRIFSVNTRGAFLCCKEASNRLKRGGGGRIIMLSSSLVGALKPGYGAYIASKAAVETLVKILAKELKGTGITANCVAPGPIATELFFDGKTEEMVKKVIEQCPHGRLGEGKDVAPIVGFLATDASEWINGQVIRVNGDRVAIVTGSSRGIGRAIAIHLSQLGAKLVINYTSNSAHADLVAAEINSSASPDTTTPRAVTVQADVCDPAQVKSLFDSAERAFDSPVHVLVNSAGVLDPKYPSISNTSLEEFDRIFSINTRGAFLCCKEASNRLKRGGGGRIIMLSSSLMGALRPGRGAYTASKAAVETLVKILAKELKGTGITANCVAPGPIATEMFFDGKTEGMVKKVIEECPHGRLGETKDLAPVVGFLATDAGEWINGQVIRVNGGYV</sequence>
<protein>
    <recommendedName>
        <fullName evidence="4">(21S)-21-acetoxyl-apo-melianone synthase SDR</fullName>
    </recommendedName>
    <alternativeName>
        <fullName evidence="5">Short chain dehydrogenase-reductase</fullName>
    </alternativeName>
</protein>
<evidence type="ECO:0000256" key="1">
    <source>
        <dbReference type="ARBA" id="ARBA00006484"/>
    </source>
</evidence>
<dbReference type="EMBL" id="JANJYJ010000007">
    <property type="protein sequence ID" value="KAK3198010.1"/>
    <property type="molecule type" value="Genomic_DNA"/>
</dbReference>
<dbReference type="Pfam" id="PF13561">
    <property type="entry name" value="adh_short_C2"/>
    <property type="match status" value="2"/>
</dbReference>
<accession>A0AAE0DYT9</accession>
<organism evidence="7 8">
    <name type="scientific">Dipteronia sinensis</name>
    <dbReference type="NCBI Taxonomy" id="43782"/>
    <lineage>
        <taxon>Eukaryota</taxon>
        <taxon>Viridiplantae</taxon>
        <taxon>Streptophyta</taxon>
        <taxon>Embryophyta</taxon>
        <taxon>Tracheophyta</taxon>
        <taxon>Spermatophyta</taxon>
        <taxon>Magnoliopsida</taxon>
        <taxon>eudicotyledons</taxon>
        <taxon>Gunneridae</taxon>
        <taxon>Pentapetalae</taxon>
        <taxon>rosids</taxon>
        <taxon>malvids</taxon>
        <taxon>Sapindales</taxon>
        <taxon>Sapindaceae</taxon>
        <taxon>Hippocastanoideae</taxon>
        <taxon>Acereae</taxon>
        <taxon>Dipteronia</taxon>
    </lineage>
</organism>
<keyword evidence="2" id="KW-0560">Oxidoreductase</keyword>
<dbReference type="SUPFAM" id="SSF51735">
    <property type="entry name" value="NAD(P)-binding Rossmann-fold domains"/>
    <property type="match status" value="2"/>
</dbReference>
<dbReference type="FunFam" id="3.40.50.720:FF:000084">
    <property type="entry name" value="Short-chain dehydrogenase reductase"/>
    <property type="match status" value="2"/>
</dbReference>
<dbReference type="InterPro" id="IPR002347">
    <property type="entry name" value="SDR_fam"/>
</dbReference>
<gene>
    <name evidence="7" type="ORF">Dsin_021425</name>
</gene>
<comment type="similarity">
    <text evidence="1">Belongs to the short-chain dehydrogenases/reductases (SDR) family.</text>
</comment>
<evidence type="ECO:0000256" key="4">
    <source>
        <dbReference type="ARBA" id="ARBA00071958"/>
    </source>
</evidence>
<proteinExistence type="inferred from homology"/>
<evidence type="ECO:0000256" key="2">
    <source>
        <dbReference type="ARBA" id="ARBA00023002"/>
    </source>
</evidence>